<dbReference type="InterPro" id="IPR050445">
    <property type="entry name" value="Bact_polysacc_biosynth/exp"/>
</dbReference>
<reference evidence="2" key="1">
    <citation type="journal article" date="2014" name="Int. J. Syst. Evol. Microbiol.">
        <title>Complete genome of a new Firmicutes species belonging to the dominant human colonic microbiota ('Ruminococcus bicirculans') reveals two chromosomes and a selective capacity to utilize plant glucans.</title>
        <authorList>
            <consortium name="NISC Comparative Sequencing Program"/>
            <person name="Wegmann U."/>
            <person name="Louis P."/>
            <person name="Goesmann A."/>
            <person name="Henrissat B."/>
            <person name="Duncan S.H."/>
            <person name="Flint H.J."/>
        </authorList>
    </citation>
    <scope>NUCLEOTIDE SEQUENCE</scope>
    <source>
        <strain evidence="2">NBRC 107710</strain>
    </source>
</reference>
<dbReference type="Gene3D" id="3.40.50.300">
    <property type="entry name" value="P-loop containing nucleotide triphosphate hydrolases"/>
    <property type="match status" value="1"/>
</dbReference>
<comment type="caution">
    <text evidence="3">The sequence shown here is derived from an EMBL/GenBank/DDBJ whole genome shotgun (WGS) entry which is preliminary data.</text>
</comment>
<gene>
    <name evidence="2" type="ORF">GCM10007884_27330</name>
    <name evidence="3" type="ORF">GGR33_002666</name>
</gene>
<dbReference type="GO" id="GO:0004713">
    <property type="term" value="F:protein tyrosine kinase activity"/>
    <property type="evidence" value="ECO:0007669"/>
    <property type="project" value="UniProtKB-KW"/>
</dbReference>
<keyword evidence="2" id="KW-0829">Tyrosine-protein kinase</keyword>
<accession>A0A7W6AL36</accession>
<reference evidence="2" key="4">
    <citation type="submission" date="2023-01" db="EMBL/GenBank/DDBJ databases">
        <title>Draft genome sequence of Methylobacterium brachythecii strain NBRC 107710.</title>
        <authorList>
            <person name="Sun Q."/>
            <person name="Mori K."/>
        </authorList>
    </citation>
    <scope>NUCLEOTIDE SEQUENCE</scope>
    <source>
        <strain evidence="2">NBRC 107710</strain>
    </source>
</reference>
<dbReference type="AlphaFoldDB" id="A0A7W6AL36"/>
<name>A0A7W6AL36_9HYPH</name>
<dbReference type="PANTHER" id="PTHR32309">
    <property type="entry name" value="TYROSINE-PROTEIN KINASE"/>
    <property type="match status" value="1"/>
</dbReference>
<dbReference type="EMBL" id="JACIDN010000004">
    <property type="protein sequence ID" value="MBB3903164.1"/>
    <property type="molecule type" value="Genomic_DNA"/>
</dbReference>
<reference evidence="5" key="2">
    <citation type="journal article" date="2019" name="Int. J. Syst. Evol. Microbiol.">
        <title>The Global Catalogue of Microorganisms (GCM) 10K type strain sequencing project: providing services to taxonomists for standard genome sequencing and annotation.</title>
        <authorList>
            <consortium name="The Broad Institute Genomics Platform"/>
            <consortium name="The Broad Institute Genome Sequencing Center for Infectious Disease"/>
            <person name="Wu L."/>
            <person name="Ma J."/>
        </authorList>
    </citation>
    <scope>NUCLEOTIDE SEQUENCE [LARGE SCALE GENOMIC DNA]</scope>
    <source>
        <strain evidence="5">NBRC 107710</strain>
    </source>
</reference>
<dbReference type="Proteomes" id="UP001156881">
    <property type="component" value="Unassembled WGS sequence"/>
</dbReference>
<dbReference type="InterPro" id="IPR027417">
    <property type="entry name" value="P-loop_NTPase"/>
</dbReference>
<organism evidence="3 4">
    <name type="scientific">Methylobacterium brachythecii</name>
    <dbReference type="NCBI Taxonomy" id="1176177"/>
    <lineage>
        <taxon>Bacteria</taxon>
        <taxon>Pseudomonadati</taxon>
        <taxon>Pseudomonadota</taxon>
        <taxon>Alphaproteobacteria</taxon>
        <taxon>Hyphomicrobiales</taxon>
        <taxon>Methylobacteriaceae</taxon>
        <taxon>Methylobacterium</taxon>
    </lineage>
</organism>
<keyword evidence="5" id="KW-1185">Reference proteome</keyword>
<evidence type="ECO:0000313" key="2">
    <source>
        <dbReference type="EMBL" id="GLS44745.1"/>
    </source>
</evidence>
<evidence type="ECO:0000313" key="4">
    <source>
        <dbReference type="Proteomes" id="UP000517759"/>
    </source>
</evidence>
<reference evidence="3 4" key="3">
    <citation type="submission" date="2020-08" db="EMBL/GenBank/DDBJ databases">
        <title>Genomic Encyclopedia of Type Strains, Phase IV (KMG-IV): sequencing the most valuable type-strain genomes for metagenomic binning, comparative biology and taxonomic classification.</title>
        <authorList>
            <person name="Goeker M."/>
        </authorList>
    </citation>
    <scope>NUCLEOTIDE SEQUENCE [LARGE SCALE GENOMIC DNA]</scope>
    <source>
        <strain evidence="3 4">DSM 24105</strain>
    </source>
</reference>
<sequence length="671" mass="73126">MLPNKYAAEALIQVELGRPGAQQSAQSITATLEGSAIVESEARVLRSNFIAQRVVKDLGLSEDPAFAPRPTLLSRLHLRAEVTDPEKVTEAIAKELSRNLSVTNDSRAYLISVTYTSTDPERSAQIVNAFVDAYMRNRLDMGVASAERTSVWLQEQVRSTRAALEQADSAVEQYRQKTGYIEGTANAPNLAQQELRDATTRLGTAVQNRLAAEARLTRAREAFAAGSVPSAQDLAGAPVVQRMLEAVETAKRDFQNVAQMGPRHPNYLNAKANLDGVEERLRKEVEQAIGNLEADLRTALGDETVLSAQVETLKKGVIEAMGRETQLISMQASASAIRERLKLLNDGYAQAVALAGMKSSTSQALVRAQPNSLPSAPNRAFIIGLSILGASAAGLGAAVLLERRNTGFRSATDLVQDAAVRCLGMVPRIDGSSTAGEMRMFDEAVRLVGASLGWSRSSISPQILLVTSAVPREGKSLLCTALAKSVNGRGQRVLVIDCFPDEDDQQDDRMCLSDAVLGDQQHFLDRRANTDLTVLRGSSGGNLRDLYATTAFSGFMDLAREAFDLVLIEAPPVLLFQESITLAHHADATVLAVRWKQTPRDTVLAALQRLQEQTVRVRGIILTQVDLNDHRHDRVVDQCYHYSQYRELYERRARTAQTPGSAPMQIDLKAS</sequence>
<keyword evidence="1" id="KW-0175">Coiled coil</keyword>
<dbReference type="EMBL" id="BSPG01000014">
    <property type="protein sequence ID" value="GLS44745.1"/>
    <property type="molecule type" value="Genomic_DNA"/>
</dbReference>
<protein>
    <submittedName>
        <fullName evidence="2">Protein-tyrosine kinase</fullName>
    </submittedName>
    <submittedName>
        <fullName evidence="3">Uncharacterized protein involved in exopolysaccharide biosynthesis/Mrp family chromosome partitioning ATPase</fullName>
    </submittedName>
</protein>
<dbReference type="Proteomes" id="UP000517759">
    <property type="component" value="Unassembled WGS sequence"/>
</dbReference>
<keyword evidence="2" id="KW-0808">Transferase</keyword>
<feature type="coiled-coil region" evidence="1">
    <location>
        <begin position="267"/>
        <end position="302"/>
    </location>
</feature>
<proteinExistence type="predicted"/>
<evidence type="ECO:0000313" key="3">
    <source>
        <dbReference type="EMBL" id="MBB3903164.1"/>
    </source>
</evidence>
<dbReference type="GO" id="GO:0005886">
    <property type="term" value="C:plasma membrane"/>
    <property type="evidence" value="ECO:0007669"/>
    <property type="project" value="TreeGrafter"/>
</dbReference>
<dbReference type="SUPFAM" id="SSF52540">
    <property type="entry name" value="P-loop containing nucleoside triphosphate hydrolases"/>
    <property type="match status" value="1"/>
</dbReference>
<evidence type="ECO:0000256" key="1">
    <source>
        <dbReference type="SAM" id="Coils"/>
    </source>
</evidence>
<dbReference type="PANTHER" id="PTHR32309:SF13">
    <property type="entry name" value="FERRIC ENTEROBACTIN TRANSPORT PROTEIN FEPE"/>
    <property type="match status" value="1"/>
</dbReference>
<keyword evidence="2" id="KW-0418">Kinase</keyword>
<evidence type="ECO:0000313" key="5">
    <source>
        <dbReference type="Proteomes" id="UP001156881"/>
    </source>
</evidence>